<accession>A0ACA9RPW6</accession>
<feature type="non-terminal residue" evidence="1">
    <location>
        <position position="122"/>
    </location>
</feature>
<proteinExistence type="predicted"/>
<dbReference type="EMBL" id="CAJVQC010064947">
    <property type="protein sequence ID" value="CAG8805026.1"/>
    <property type="molecule type" value="Genomic_DNA"/>
</dbReference>
<evidence type="ECO:0000313" key="1">
    <source>
        <dbReference type="EMBL" id="CAG8805026.1"/>
    </source>
</evidence>
<evidence type="ECO:0000313" key="2">
    <source>
        <dbReference type="Proteomes" id="UP000789920"/>
    </source>
</evidence>
<comment type="caution">
    <text evidence="1">The sequence shown here is derived from an EMBL/GenBank/DDBJ whole genome shotgun (WGS) entry which is preliminary data.</text>
</comment>
<reference evidence="1" key="1">
    <citation type="submission" date="2021-06" db="EMBL/GenBank/DDBJ databases">
        <authorList>
            <person name="Kallberg Y."/>
            <person name="Tangrot J."/>
            <person name="Rosling A."/>
        </authorList>
    </citation>
    <scope>NUCLEOTIDE SEQUENCE</scope>
    <source>
        <strain evidence="1">MA461A</strain>
    </source>
</reference>
<dbReference type="Proteomes" id="UP000789920">
    <property type="component" value="Unassembled WGS sequence"/>
</dbReference>
<gene>
    <name evidence="1" type="ORF">RPERSI_LOCUS21842</name>
</gene>
<organism evidence="1 2">
    <name type="scientific">Racocetra persica</name>
    <dbReference type="NCBI Taxonomy" id="160502"/>
    <lineage>
        <taxon>Eukaryota</taxon>
        <taxon>Fungi</taxon>
        <taxon>Fungi incertae sedis</taxon>
        <taxon>Mucoromycota</taxon>
        <taxon>Glomeromycotina</taxon>
        <taxon>Glomeromycetes</taxon>
        <taxon>Diversisporales</taxon>
        <taxon>Gigasporaceae</taxon>
        <taxon>Racocetra</taxon>
    </lineage>
</organism>
<keyword evidence="2" id="KW-1185">Reference proteome</keyword>
<sequence length="122" mass="13865">MAQKREETEAQIYAKLSLLETQLNVLNNIEVERSTVTINEDPQDSLSAKLWGSLSLPNNITAEDEFTQYMKELLAHKNKNPLIYQLAYKYLSISAISVSSKCLFSDMNTYISARKTCLDPNL</sequence>
<name>A0ACA9RPW6_9GLOM</name>
<protein>
    <submittedName>
        <fullName evidence="1">5518_t:CDS:1</fullName>
    </submittedName>
</protein>